<dbReference type="InterPro" id="IPR023213">
    <property type="entry name" value="CAT-like_dom_sf"/>
</dbReference>
<evidence type="ECO:0000256" key="1">
    <source>
        <dbReference type="ARBA" id="ARBA00005232"/>
    </source>
</evidence>
<dbReference type="InterPro" id="IPR000542">
    <property type="entry name" value="Carn_acyl_trans"/>
</dbReference>
<dbReference type="InterPro" id="IPR042231">
    <property type="entry name" value="Cho/carn_acyl_trans_2"/>
</dbReference>
<dbReference type="AlphaFoldDB" id="A0A2S4UH42"/>
<dbReference type="PROSITE" id="PS00440">
    <property type="entry name" value="ACYLTRANSF_C_2"/>
    <property type="match status" value="1"/>
</dbReference>
<dbReference type="Pfam" id="PF00755">
    <property type="entry name" value="Carn_acyltransf"/>
    <property type="match status" value="1"/>
</dbReference>
<dbReference type="PANTHER" id="PTHR22589">
    <property type="entry name" value="CARNITINE O-ACYLTRANSFERASE"/>
    <property type="match status" value="1"/>
</dbReference>
<dbReference type="SUPFAM" id="SSF52777">
    <property type="entry name" value="CoA-dependent acyltransferases"/>
    <property type="match status" value="2"/>
</dbReference>
<organism evidence="8 9">
    <name type="scientific">Puccinia striiformis</name>
    <dbReference type="NCBI Taxonomy" id="27350"/>
    <lineage>
        <taxon>Eukaryota</taxon>
        <taxon>Fungi</taxon>
        <taxon>Dikarya</taxon>
        <taxon>Basidiomycota</taxon>
        <taxon>Pucciniomycotina</taxon>
        <taxon>Pucciniomycetes</taxon>
        <taxon>Pucciniales</taxon>
        <taxon>Pucciniaceae</taxon>
        <taxon>Puccinia</taxon>
    </lineage>
</organism>
<reference evidence="8" key="1">
    <citation type="submission" date="2017-12" db="EMBL/GenBank/DDBJ databases">
        <title>Gene loss provides genomic basis for host adaptation in cereal stripe rust fungi.</title>
        <authorList>
            <person name="Xia C."/>
        </authorList>
    </citation>
    <scope>NUCLEOTIDE SEQUENCE [LARGE SCALE GENOMIC DNA]</scope>
    <source>
        <strain evidence="8">93-210</strain>
    </source>
</reference>
<comment type="caution">
    <text evidence="8">The sequence shown here is derived from an EMBL/GenBank/DDBJ whole genome shotgun (WGS) entry which is preliminary data.</text>
</comment>
<protein>
    <recommendedName>
        <fullName evidence="7">Choline/carnitine acyltransferase domain-containing protein</fullName>
    </recommendedName>
</protein>
<evidence type="ECO:0000259" key="7">
    <source>
        <dbReference type="Pfam" id="PF00755"/>
    </source>
</evidence>
<evidence type="ECO:0000313" key="9">
    <source>
        <dbReference type="Proteomes" id="UP000239156"/>
    </source>
</evidence>
<keyword evidence="3 5" id="KW-0012">Acyltransferase</keyword>
<evidence type="ECO:0000313" key="8">
    <source>
        <dbReference type="EMBL" id="POV96612.1"/>
    </source>
</evidence>
<dbReference type="PANTHER" id="PTHR22589:SF107">
    <property type="entry name" value="CHOLINE_CARNITINE ACYLTRANSFERASE DOMAIN-CONTAINING PROTEIN"/>
    <property type="match status" value="1"/>
</dbReference>
<name>A0A2S4UH42_9BASI</name>
<gene>
    <name evidence="8" type="ORF">PSTT_15563</name>
</gene>
<evidence type="ECO:0000256" key="4">
    <source>
        <dbReference type="PIRSR" id="PIRSR600542-1"/>
    </source>
</evidence>
<sequence>MIALWQRHWILDSLYGITRVLHKPHDHLNIPKRTSRHAIILARGHIYSLDILAPDHFCRPSKSKQIYAAIPIGSLTGLDRDQWTDAREHLLSLDSTVNRDSLSVIEDGLFALCLDDSTRPAGLQGHIRTASTNYDGHNRWFDKSFSFIVENNSRASVLGEHSPCDALIAAIITDFVLAEGVGPGLCDPTVKAASHDSENLGWKKLEWVTDQRISQFIQDCKSTVEAISKDSDCDLLIFDKYGTDYIKRSDAYIQMAIQLAWFRQVGTVVSTYETGLTRLFKHGRTETIRTLSSESYAWVKAMDSEEDCHLIYNLFIQAISAHNSYTKKASLGRAFDRHFLGLRLQHRPSEDGTLPELFTDPVFAESSECQLSTSGISAGERITFGIETKHSDPRTSARQFSEHLSQALIDIRILCERATVSGGADSSAGRVENLSGCQRPTLKDNTGGRLRTPSVVTVGI</sequence>
<proteinExistence type="inferred from homology"/>
<dbReference type="Gene3D" id="3.30.559.10">
    <property type="entry name" value="Chloramphenicol acetyltransferase-like domain"/>
    <property type="match status" value="1"/>
</dbReference>
<dbReference type="GO" id="GO:0016746">
    <property type="term" value="F:acyltransferase activity"/>
    <property type="evidence" value="ECO:0007669"/>
    <property type="project" value="UniProtKB-KW"/>
</dbReference>
<dbReference type="InterPro" id="IPR039551">
    <property type="entry name" value="Cho/carn_acyl_trans"/>
</dbReference>
<comment type="similarity">
    <text evidence="1 5">Belongs to the carnitine/choline acetyltransferase family.</text>
</comment>
<keyword evidence="9" id="KW-1185">Reference proteome</keyword>
<dbReference type="Proteomes" id="UP000239156">
    <property type="component" value="Unassembled WGS sequence"/>
</dbReference>
<feature type="domain" description="Choline/carnitine acyltransferase" evidence="7">
    <location>
        <begin position="12"/>
        <end position="380"/>
    </location>
</feature>
<evidence type="ECO:0000256" key="3">
    <source>
        <dbReference type="ARBA" id="ARBA00023315"/>
    </source>
</evidence>
<feature type="region of interest" description="Disordered" evidence="6">
    <location>
        <begin position="422"/>
        <end position="450"/>
    </location>
</feature>
<dbReference type="Gene3D" id="3.30.559.70">
    <property type="entry name" value="Choline/Carnitine o-acyltransferase, domain 2"/>
    <property type="match status" value="1"/>
</dbReference>
<dbReference type="VEuPathDB" id="FungiDB:PSHT_03853"/>
<feature type="active site" description="Proton acceptor" evidence="4">
    <location>
        <position position="161"/>
    </location>
</feature>
<evidence type="ECO:0000256" key="5">
    <source>
        <dbReference type="RuleBase" id="RU003801"/>
    </source>
</evidence>
<dbReference type="VEuPathDB" id="FungiDB:PSTT_15563"/>
<accession>A0A2S4UH42</accession>
<dbReference type="EMBL" id="PKSL01000291">
    <property type="protein sequence ID" value="POV96612.1"/>
    <property type="molecule type" value="Genomic_DNA"/>
</dbReference>
<keyword evidence="2 5" id="KW-0808">Transferase</keyword>
<evidence type="ECO:0000256" key="6">
    <source>
        <dbReference type="SAM" id="MobiDB-lite"/>
    </source>
</evidence>
<evidence type="ECO:0000256" key="2">
    <source>
        <dbReference type="ARBA" id="ARBA00022679"/>
    </source>
</evidence>